<feature type="binding site" evidence="9">
    <location>
        <position position="71"/>
    </location>
    <ligand>
        <name>iminosuccinate</name>
        <dbReference type="ChEBI" id="CHEBI:77875"/>
    </ligand>
</feature>
<sequence length="334" mass="36882">MDRFAPVELPSRDALYAPVASIMAREDWEERFAADIEAILRLKCERNAVILAHNYQTPEIFHCVSDMRGDSLALAREAQDTEASVIVMAGVEFMAETAKLMNPGKTVLIPDDRAGCSLADSITAENVRALKAAHPGVPVITYVNSSAAVKAETDVCCTSGNARKVVETVAREWGVDRVIMIPDEFLARNVRNETGIEMITWPGHCEVHEKFTPQEIRQYRRMHPGVVVLAHPECPPEVVAEADYSGSTAGMMQFVAEKRPGKALLVTECSMSDNLAALFPATQFVRPCNLCPHMKRITLPAIRNALETMTRAVEIPDALIPAARRSVERMLDIR</sequence>
<feature type="binding site" evidence="9">
    <location>
        <position position="159"/>
    </location>
    <ligand>
        <name>iminosuccinate</name>
        <dbReference type="ChEBI" id="CHEBI:77875"/>
    </ligand>
</feature>
<comment type="cofactor">
    <cofactor evidence="9">
        <name>[4Fe-4S] cluster</name>
        <dbReference type="ChEBI" id="CHEBI:49883"/>
    </cofactor>
    <text evidence="9">Binds 1 [4Fe-4S] cluster per subunit.</text>
</comment>
<gene>
    <name evidence="9" type="primary">nadA</name>
    <name evidence="10" type="ORF">Amme_035_011</name>
</gene>
<evidence type="ECO:0000256" key="5">
    <source>
        <dbReference type="ARBA" id="ARBA00022679"/>
    </source>
</evidence>
<comment type="subcellular location">
    <subcellularLocation>
        <location evidence="9">Cytoplasm</location>
    </subcellularLocation>
</comment>
<keyword evidence="9" id="KW-0963">Cytoplasm</keyword>
<feature type="binding site" evidence="9">
    <location>
        <position position="205"/>
    </location>
    <ligand>
        <name>[4Fe-4S] cluster</name>
        <dbReference type="ChEBI" id="CHEBI:49883"/>
    </ligand>
</feature>
<keyword evidence="3 9" id="KW-0004">4Fe-4S</keyword>
<reference evidence="10 11" key="2">
    <citation type="journal article" date="2014" name="FEMS Microbiol. Lett.">
        <title>Draft genomic DNA sequence of the facultatively methylotrophic bacterium Acidomonas methanolica type strain MB58.</title>
        <authorList>
            <person name="Higashiura N."/>
            <person name="Hadano H."/>
            <person name="Hirakawa H."/>
            <person name="Matsutani M."/>
            <person name="Takabe S."/>
            <person name="Matsushita K."/>
            <person name="Azuma Y."/>
        </authorList>
    </citation>
    <scope>NUCLEOTIDE SEQUENCE [LARGE SCALE GENOMIC DNA]</scope>
    <source>
        <strain evidence="10 11">MB58</strain>
    </source>
</reference>
<keyword evidence="4 9" id="KW-0662">Pyridine nucleotide biosynthesis</keyword>
<dbReference type="OrthoDB" id="9801204at2"/>
<dbReference type="GO" id="GO:0008987">
    <property type="term" value="F:quinolinate synthetase A activity"/>
    <property type="evidence" value="ECO:0007669"/>
    <property type="project" value="UniProtKB-UniRule"/>
</dbReference>
<dbReference type="InterPro" id="IPR003473">
    <property type="entry name" value="NadA"/>
</dbReference>
<organism evidence="10 11">
    <name type="scientific">Acidomonas methanolica NBRC 104435</name>
    <dbReference type="NCBI Taxonomy" id="1231351"/>
    <lineage>
        <taxon>Bacteria</taxon>
        <taxon>Pseudomonadati</taxon>
        <taxon>Pseudomonadota</taxon>
        <taxon>Alphaproteobacteria</taxon>
        <taxon>Acetobacterales</taxon>
        <taxon>Acetobacteraceae</taxon>
        <taxon>Acidomonas</taxon>
    </lineage>
</organism>
<feature type="binding site" evidence="9">
    <location>
        <begin position="231"/>
        <end position="233"/>
    </location>
    <ligand>
        <name>iminosuccinate</name>
        <dbReference type="ChEBI" id="CHEBI:77875"/>
    </ligand>
</feature>
<dbReference type="NCBIfam" id="TIGR00550">
    <property type="entry name" value="nadA"/>
    <property type="match status" value="1"/>
</dbReference>
<evidence type="ECO:0000256" key="8">
    <source>
        <dbReference type="ARBA" id="ARBA00023014"/>
    </source>
</evidence>
<evidence type="ECO:0000256" key="1">
    <source>
        <dbReference type="ARBA" id="ARBA00005065"/>
    </source>
</evidence>
<accession>A0A023D3K3</accession>
<evidence type="ECO:0000256" key="3">
    <source>
        <dbReference type="ARBA" id="ARBA00022485"/>
    </source>
</evidence>
<dbReference type="PANTHER" id="PTHR30573">
    <property type="entry name" value="QUINOLINATE SYNTHETASE A"/>
    <property type="match status" value="1"/>
</dbReference>
<dbReference type="Pfam" id="PF02445">
    <property type="entry name" value="NadA"/>
    <property type="match status" value="1"/>
</dbReference>
<keyword evidence="11" id="KW-1185">Reference proteome</keyword>
<dbReference type="RefSeq" id="WP_042057564.1">
    <property type="nucleotide sequence ID" value="NZ_BAND01000035.1"/>
</dbReference>
<keyword evidence="8 9" id="KW-0411">Iron-sulfur</keyword>
<keyword evidence="7 9" id="KW-0408">Iron</keyword>
<dbReference type="AlphaFoldDB" id="A0A023D3K3"/>
<reference evidence="11" key="1">
    <citation type="journal article" date="2014" name="FEMS Microbiol. Lett.">
        <title>Draft Genomic DNA Sequence of the Facultatively Methylotrophic Bacterium Acidomonas methanolica type strain MB58.</title>
        <authorList>
            <person name="Higashiura N."/>
            <person name="Hadano H."/>
            <person name="Hirakawa H."/>
            <person name="Matsutani M."/>
            <person name="Takabe S."/>
            <person name="Matsushita K."/>
            <person name="Azuma Y."/>
        </authorList>
    </citation>
    <scope>NUCLEOTIDE SEQUENCE [LARGE SCALE GENOMIC DNA]</scope>
    <source>
        <strain evidence="11">MB58</strain>
    </source>
</reference>
<feature type="binding site" evidence="9">
    <location>
        <position position="291"/>
    </location>
    <ligand>
        <name>[4Fe-4S] cluster</name>
        <dbReference type="ChEBI" id="CHEBI:49883"/>
    </ligand>
</feature>
<keyword evidence="5 9" id="KW-0808">Transferase</keyword>
<dbReference type="NCBIfam" id="NF006879">
    <property type="entry name" value="PRK09375.1-4"/>
    <property type="match status" value="1"/>
</dbReference>
<comment type="catalytic activity">
    <reaction evidence="9">
        <text>iminosuccinate + dihydroxyacetone phosphate = quinolinate + phosphate + 2 H2O + H(+)</text>
        <dbReference type="Rhea" id="RHEA:25888"/>
        <dbReference type="ChEBI" id="CHEBI:15377"/>
        <dbReference type="ChEBI" id="CHEBI:15378"/>
        <dbReference type="ChEBI" id="CHEBI:29959"/>
        <dbReference type="ChEBI" id="CHEBI:43474"/>
        <dbReference type="ChEBI" id="CHEBI:57642"/>
        <dbReference type="ChEBI" id="CHEBI:77875"/>
        <dbReference type="EC" id="2.5.1.72"/>
    </reaction>
</comment>
<protein>
    <recommendedName>
        <fullName evidence="2 9">Quinolinate synthase</fullName>
        <ecNumber evidence="2 9">2.5.1.72</ecNumber>
    </recommendedName>
</protein>
<dbReference type="GO" id="GO:0046872">
    <property type="term" value="F:metal ion binding"/>
    <property type="evidence" value="ECO:0007669"/>
    <property type="project" value="UniProtKB-KW"/>
</dbReference>
<dbReference type="InterPro" id="IPR036094">
    <property type="entry name" value="NadA_sf"/>
</dbReference>
<comment type="function">
    <text evidence="9">Catalyzes the condensation of iminoaspartate with dihydroxyacetone phosphate to form quinolinate.</text>
</comment>
<comment type="caution">
    <text evidence="10">The sequence shown here is derived from an EMBL/GenBank/DDBJ whole genome shotgun (WGS) entry which is preliminary data.</text>
</comment>
<evidence type="ECO:0000256" key="7">
    <source>
        <dbReference type="ARBA" id="ARBA00023004"/>
    </source>
</evidence>
<feature type="binding site" evidence="9">
    <location>
        <position position="53"/>
    </location>
    <ligand>
        <name>iminosuccinate</name>
        <dbReference type="ChEBI" id="CHEBI:77875"/>
    </ligand>
</feature>
<dbReference type="NCBIfam" id="NF006878">
    <property type="entry name" value="PRK09375.1-2"/>
    <property type="match status" value="1"/>
</dbReference>
<evidence type="ECO:0000256" key="6">
    <source>
        <dbReference type="ARBA" id="ARBA00022723"/>
    </source>
</evidence>
<dbReference type="SUPFAM" id="SSF142754">
    <property type="entry name" value="NadA-like"/>
    <property type="match status" value="1"/>
</dbReference>
<evidence type="ECO:0000256" key="4">
    <source>
        <dbReference type="ARBA" id="ARBA00022642"/>
    </source>
</evidence>
<comment type="pathway">
    <text evidence="1 9">Cofactor biosynthesis; NAD(+) biosynthesis; quinolinate from iminoaspartate: step 1/1.</text>
</comment>
<dbReference type="EMBL" id="BAND01000035">
    <property type="protein sequence ID" value="GAJ28682.1"/>
    <property type="molecule type" value="Genomic_DNA"/>
</dbReference>
<dbReference type="EC" id="2.5.1.72" evidence="2 9"/>
<name>A0A023D3K3_ACIMT</name>
<dbReference type="GO" id="GO:0051539">
    <property type="term" value="F:4 iron, 4 sulfur cluster binding"/>
    <property type="evidence" value="ECO:0007669"/>
    <property type="project" value="UniProtKB-KW"/>
</dbReference>
<evidence type="ECO:0000256" key="2">
    <source>
        <dbReference type="ARBA" id="ARBA00012669"/>
    </source>
</evidence>
<comment type="similarity">
    <text evidence="9">Belongs to the quinolinate synthase family. Type 2 subfamily.</text>
</comment>
<dbReference type="PANTHER" id="PTHR30573:SF0">
    <property type="entry name" value="QUINOLINATE SYNTHASE, CHLOROPLASTIC"/>
    <property type="match status" value="1"/>
</dbReference>
<feature type="binding site" evidence="9">
    <location>
        <begin position="142"/>
        <end position="144"/>
    </location>
    <ligand>
        <name>iminosuccinate</name>
        <dbReference type="ChEBI" id="CHEBI:77875"/>
    </ligand>
</feature>
<dbReference type="GO" id="GO:0034628">
    <property type="term" value="P:'de novo' NAD+ biosynthetic process from L-aspartate"/>
    <property type="evidence" value="ECO:0007669"/>
    <property type="project" value="TreeGrafter"/>
</dbReference>
<dbReference type="HAMAP" id="MF_00568">
    <property type="entry name" value="NadA_type2"/>
    <property type="match status" value="1"/>
</dbReference>
<dbReference type="GO" id="GO:0005829">
    <property type="term" value="C:cytosol"/>
    <property type="evidence" value="ECO:0007669"/>
    <property type="project" value="TreeGrafter"/>
</dbReference>
<evidence type="ECO:0000256" key="9">
    <source>
        <dbReference type="HAMAP-Rule" id="MF_00568"/>
    </source>
</evidence>
<dbReference type="InterPro" id="IPR023066">
    <property type="entry name" value="Quinolinate_synth_type2"/>
</dbReference>
<dbReference type="Proteomes" id="UP000019760">
    <property type="component" value="Unassembled WGS sequence"/>
</dbReference>
<proteinExistence type="inferred from homology"/>
<dbReference type="Gene3D" id="3.40.50.10800">
    <property type="entry name" value="NadA-like"/>
    <property type="match status" value="3"/>
</dbReference>
<feature type="binding site" evidence="9">
    <location>
        <position position="248"/>
    </location>
    <ligand>
        <name>iminosuccinate</name>
        <dbReference type="ChEBI" id="CHEBI:77875"/>
    </ligand>
</feature>
<evidence type="ECO:0000313" key="11">
    <source>
        <dbReference type="Proteomes" id="UP000019760"/>
    </source>
</evidence>
<dbReference type="UniPathway" id="UPA00253">
    <property type="reaction ID" value="UER00327"/>
</dbReference>
<feature type="binding site" evidence="9">
    <location>
        <position position="116"/>
    </location>
    <ligand>
        <name>[4Fe-4S] cluster</name>
        <dbReference type="ChEBI" id="CHEBI:49883"/>
    </ligand>
</feature>
<evidence type="ECO:0000313" key="10">
    <source>
        <dbReference type="EMBL" id="GAJ28682.1"/>
    </source>
</evidence>
<keyword evidence="6 9" id="KW-0479">Metal-binding</keyword>